<organism evidence="1 2">
    <name type="scientific">Planktothrix pseudagardhii</name>
    <dbReference type="NCBI Taxonomy" id="132604"/>
    <lineage>
        <taxon>Bacteria</taxon>
        <taxon>Bacillati</taxon>
        <taxon>Cyanobacteriota</taxon>
        <taxon>Cyanophyceae</taxon>
        <taxon>Oscillatoriophycideae</taxon>
        <taxon>Oscillatoriales</taxon>
        <taxon>Microcoleaceae</taxon>
        <taxon>Planktothrix</taxon>
    </lineage>
</organism>
<evidence type="ECO:0000313" key="2">
    <source>
        <dbReference type="Proteomes" id="UP001153719"/>
    </source>
</evidence>
<reference evidence="1" key="1">
    <citation type="submission" date="2020-09" db="EMBL/GenBank/DDBJ databases">
        <authorList>
            <person name="Blom J."/>
        </authorList>
    </citation>
    <scope>NUCLEOTIDE SEQUENCE</scope>
    <source>
        <strain evidence="1">No.713</strain>
    </source>
</reference>
<sequence>MDNSVEILRDHGDRLITDHVAENIEFGQGVTRGIDE</sequence>
<name>A0A9W4CST5_9CYAN</name>
<dbReference type="Proteomes" id="UP001153719">
    <property type="component" value="Chromosome"/>
</dbReference>
<accession>A0A9W4CST5</accession>
<dbReference type="AlphaFoldDB" id="A0A9W4CST5"/>
<gene>
    <name evidence="1" type="ORF">NO713_00158</name>
</gene>
<proteinExistence type="predicted"/>
<protein>
    <submittedName>
        <fullName evidence="1">Uncharacterized protein</fullName>
    </submittedName>
</protein>
<evidence type="ECO:0000313" key="1">
    <source>
        <dbReference type="EMBL" id="CAD5912910.1"/>
    </source>
</evidence>
<keyword evidence="2" id="KW-1185">Reference proteome</keyword>
<dbReference type="KEGG" id="ppsu:NO713_00158"/>
<dbReference type="EMBL" id="LR882967">
    <property type="protein sequence ID" value="CAD5912910.1"/>
    <property type="molecule type" value="Genomic_DNA"/>
</dbReference>